<dbReference type="SUPFAM" id="SSF54909">
    <property type="entry name" value="Dimeric alpha+beta barrel"/>
    <property type="match status" value="1"/>
</dbReference>
<dbReference type="GO" id="GO:0016857">
    <property type="term" value="F:racemase and epimerase activity, acting on carbohydrates and derivatives"/>
    <property type="evidence" value="ECO:0007669"/>
    <property type="project" value="InterPro"/>
</dbReference>
<evidence type="ECO:0000313" key="1">
    <source>
        <dbReference type="EMBL" id="SDO67630.1"/>
    </source>
</evidence>
<dbReference type="PANTHER" id="PTHR34389:SF2">
    <property type="entry name" value="L-RHAMNOSE MUTAROTASE"/>
    <property type="match status" value="1"/>
</dbReference>
<accession>A0A1H0LI63</accession>
<dbReference type="RefSeq" id="WP_090475552.1">
    <property type="nucleotide sequence ID" value="NZ_LT629710.1"/>
</dbReference>
<dbReference type="PANTHER" id="PTHR34389">
    <property type="entry name" value="L-RHAMNOSE MUTAROTASE"/>
    <property type="match status" value="1"/>
</dbReference>
<name>A0A1H0LI63_9ACTN</name>
<dbReference type="Proteomes" id="UP000198741">
    <property type="component" value="Chromosome I"/>
</dbReference>
<dbReference type="GO" id="GO:0019301">
    <property type="term" value="P:rhamnose catabolic process"/>
    <property type="evidence" value="ECO:0007669"/>
    <property type="project" value="TreeGrafter"/>
</dbReference>
<dbReference type="OrthoDB" id="9799608at2"/>
<dbReference type="AlphaFoldDB" id="A0A1H0LI63"/>
<gene>
    <name evidence="1" type="ORF">SAMN04515671_1669</name>
</gene>
<organism evidence="1 2">
    <name type="scientific">Nakamurella panacisegetis</name>
    <dbReference type="NCBI Taxonomy" id="1090615"/>
    <lineage>
        <taxon>Bacteria</taxon>
        <taxon>Bacillati</taxon>
        <taxon>Actinomycetota</taxon>
        <taxon>Actinomycetes</taxon>
        <taxon>Nakamurellales</taxon>
        <taxon>Nakamurellaceae</taxon>
        <taxon>Nakamurella</taxon>
    </lineage>
</organism>
<proteinExistence type="predicted"/>
<dbReference type="InterPro" id="IPR011008">
    <property type="entry name" value="Dimeric_a/b-barrel"/>
</dbReference>
<dbReference type="STRING" id="1090615.SAMN04515671_1669"/>
<dbReference type="InterPro" id="IPR008000">
    <property type="entry name" value="Rham/fucose_mutarotase"/>
</dbReference>
<dbReference type="EMBL" id="LT629710">
    <property type="protein sequence ID" value="SDO67630.1"/>
    <property type="molecule type" value="Genomic_DNA"/>
</dbReference>
<protein>
    <submittedName>
        <fullName evidence="1">L-rhamnose mutarotase</fullName>
    </submittedName>
</protein>
<evidence type="ECO:0000313" key="2">
    <source>
        <dbReference type="Proteomes" id="UP000198741"/>
    </source>
</evidence>
<sequence>MARAMWRKKLDPAGIDAYVRAHAEPWPELVAQIKAQGIRNYSIFLDGDEVFGYFEHDDLAALDALNSNPTEVGERWEAGMRPLSADKASPDQGMVQVRRQVFYVE</sequence>
<dbReference type="Gene3D" id="3.30.70.100">
    <property type="match status" value="1"/>
</dbReference>
<reference evidence="1 2" key="1">
    <citation type="submission" date="2016-10" db="EMBL/GenBank/DDBJ databases">
        <authorList>
            <person name="de Groot N.N."/>
        </authorList>
    </citation>
    <scope>NUCLEOTIDE SEQUENCE [LARGE SCALE GENOMIC DNA]</scope>
    <source>
        <strain evidence="2">P4-7,KCTC 19426,CECT 7604</strain>
    </source>
</reference>
<dbReference type="Pfam" id="PF05336">
    <property type="entry name" value="rhaM"/>
    <property type="match status" value="1"/>
</dbReference>
<keyword evidence="2" id="KW-1185">Reference proteome</keyword>